<protein>
    <submittedName>
        <fullName evidence="3">Regulatory protein, AsnC family, putative</fullName>
    </submittedName>
</protein>
<dbReference type="EMBL" id="CP001742">
    <property type="protein sequence ID" value="ADL19470.1"/>
    <property type="molecule type" value="Genomic_DNA"/>
</dbReference>
<keyword evidence="4" id="KW-1185">Reference proteome</keyword>
<dbReference type="Proteomes" id="UP000000346">
    <property type="component" value="Chromosome"/>
</dbReference>
<dbReference type="eggNOG" id="arCOG01117">
    <property type="taxonomic scope" value="Archaea"/>
</dbReference>
<dbReference type="OrthoDB" id="8136at2157"/>
<accession>D9Q2D2</accession>
<dbReference type="SUPFAM" id="SSF54909">
    <property type="entry name" value="Dimeric alpha+beta barrel"/>
    <property type="match status" value="1"/>
</dbReference>
<proteinExistence type="predicted"/>
<gene>
    <name evidence="3" type="ordered locus">ASAC_1065</name>
</gene>
<dbReference type="AlphaFoldDB" id="D9Q2D2"/>
<dbReference type="Pfam" id="PF01037">
    <property type="entry name" value="AsnC_trans_reg"/>
    <property type="match status" value="1"/>
</dbReference>
<dbReference type="Gene3D" id="3.30.70.920">
    <property type="match status" value="1"/>
</dbReference>
<evidence type="ECO:0000313" key="4">
    <source>
        <dbReference type="Proteomes" id="UP000000346"/>
    </source>
</evidence>
<dbReference type="KEGG" id="asc:ASAC_1065"/>
<dbReference type="GeneID" id="9499312"/>
<name>D9Q2D2_ACIS3</name>
<dbReference type="InParanoid" id="D9Q2D2"/>
<evidence type="ECO:0000256" key="1">
    <source>
        <dbReference type="ARBA" id="ARBA00029440"/>
    </source>
</evidence>
<dbReference type="InterPro" id="IPR019887">
    <property type="entry name" value="Tscrpt_reg_AsnC/Lrp_C"/>
</dbReference>
<evidence type="ECO:0000313" key="3">
    <source>
        <dbReference type="EMBL" id="ADL19470.1"/>
    </source>
</evidence>
<dbReference type="InterPro" id="IPR011008">
    <property type="entry name" value="Dimeric_a/b-barrel"/>
</dbReference>
<evidence type="ECO:0000259" key="2">
    <source>
        <dbReference type="Pfam" id="PF01037"/>
    </source>
</evidence>
<comment type="pathway">
    <text evidence="1">Amino-acid biosynthesis.</text>
</comment>
<dbReference type="STRING" id="666510.ASAC_1065"/>
<reference evidence="3 4" key="1">
    <citation type="journal article" date="2010" name="Appl. Environ. Microbiol.">
        <title>The genome sequence of the crenarchaeon Acidilobus saccharovorans supports a new order, Acidilobales, and suggests an important ecological role in terrestrial acidic hot springs.</title>
        <authorList>
            <person name="Mardanov A.V."/>
            <person name="Svetlitchnyi V.A."/>
            <person name="Beletsky A.V."/>
            <person name="Prokofeva M.I."/>
            <person name="Bonch-Osmolovskaya E.A."/>
            <person name="Ravin N.V."/>
            <person name="Skryabin K.G."/>
        </authorList>
    </citation>
    <scope>NUCLEOTIDE SEQUENCE [LARGE SCALE GENOMIC DNA]</scope>
    <source>
        <strain evidence="4">DSM 16705 / JCM 18335 / VKM B-2471 / 345-15</strain>
    </source>
</reference>
<dbReference type="RefSeq" id="WP_013266982.1">
    <property type="nucleotide sequence ID" value="NC_014374.1"/>
</dbReference>
<dbReference type="HOGENOM" id="CLU_170329_2_2_2"/>
<sequence>MGAQAIVMINTDVGKENDIFNELLKIDEVKKVYMVYGIHDLVAFVEAENMDKLRSLITDKIRKLNGVKSTLTSIIVVGKERS</sequence>
<feature type="domain" description="Transcription regulator AsnC/Lrp ligand binding" evidence="2">
    <location>
        <begin position="7"/>
        <end position="75"/>
    </location>
</feature>
<organism evidence="3 4">
    <name type="scientific">Acidilobus saccharovorans (strain DSM 16705 / JCM 18335 / VKM B-2471 / 345-15)</name>
    <dbReference type="NCBI Taxonomy" id="666510"/>
    <lineage>
        <taxon>Archaea</taxon>
        <taxon>Thermoproteota</taxon>
        <taxon>Thermoprotei</taxon>
        <taxon>Acidilobales</taxon>
        <taxon>Acidilobaceae</taxon>
        <taxon>Acidilobus</taxon>
    </lineage>
</organism>